<dbReference type="Gene3D" id="3.90.79.10">
    <property type="entry name" value="Nucleoside Triphosphate Pyrophosphohydrolase"/>
    <property type="match status" value="1"/>
</dbReference>
<dbReference type="PROSITE" id="PS00893">
    <property type="entry name" value="NUDIX_BOX"/>
    <property type="match status" value="1"/>
</dbReference>
<dbReference type="GO" id="GO:0016787">
    <property type="term" value="F:hydrolase activity"/>
    <property type="evidence" value="ECO:0007669"/>
    <property type="project" value="UniProtKB-KW"/>
</dbReference>
<organism evidence="3 4">
    <name type="scientific">Lysinibacillus xylanilyticus</name>
    <dbReference type="NCBI Taxonomy" id="582475"/>
    <lineage>
        <taxon>Bacteria</taxon>
        <taxon>Bacillati</taxon>
        <taxon>Bacillota</taxon>
        <taxon>Bacilli</taxon>
        <taxon>Bacillales</taxon>
        <taxon>Bacillaceae</taxon>
        <taxon>Lysinibacillus</taxon>
    </lineage>
</organism>
<dbReference type="CDD" id="cd04693">
    <property type="entry name" value="NUDIX_Hydrolase"/>
    <property type="match status" value="1"/>
</dbReference>
<dbReference type="InterPro" id="IPR020084">
    <property type="entry name" value="NUDIX_hydrolase_CS"/>
</dbReference>
<protein>
    <submittedName>
        <fullName evidence="3">DNA mismatch repair protein MutT</fullName>
    </submittedName>
</protein>
<accession>A0A2M9Q704</accession>
<dbReference type="SUPFAM" id="SSF55811">
    <property type="entry name" value="Nudix"/>
    <property type="match status" value="1"/>
</dbReference>
<evidence type="ECO:0000256" key="1">
    <source>
        <dbReference type="ARBA" id="ARBA00022801"/>
    </source>
</evidence>
<dbReference type="PANTHER" id="PTHR10885">
    <property type="entry name" value="ISOPENTENYL-DIPHOSPHATE DELTA-ISOMERASE"/>
    <property type="match status" value="1"/>
</dbReference>
<dbReference type="PROSITE" id="PS51462">
    <property type="entry name" value="NUDIX"/>
    <property type="match status" value="1"/>
</dbReference>
<dbReference type="AlphaFoldDB" id="A0A2M9Q704"/>
<name>A0A2M9Q704_9BACI</name>
<evidence type="ECO:0000313" key="4">
    <source>
        <dbReference type="Proteomes" id="UP000232101"/>
    </source>
</evidence>
<dbReference type="Proteomes" id="UP000232101">
    <property type="component" value="Unassembled WGS sequence"/>
</dbReference>
<evidence type="ECO:0000259" key="2">
    <source>
        <dbReference type="PROSITE" id="PS51462"/>
    </source>
</evidence>
<dbReference type="Pfam" id="PF00293">
    <property type="entry name" value="NUDIX"/>
    <property type="match status" value="1"/>
</dbReference>
<evidence type="ECO:0000313" key="3">
    <source>
        <dbReference type="EMBL" id="PJO43845.1"/>
    </source>
</evidence>
<dbReference type="PANTHER" id="PTHR10885:SF0">
    <property type="entry name" value="ISOPENTENYL-DIPHOSPHATE DELTA-ISOMERASE"/>
    <property type="match status" value="1"/>
</dbReference>
<sequence>MEIWDIYDKNKNKTNKRHMRGEKLADGDYHVVVHVWIKNNKGEILLTKRHPDKTYPNLWECPGGSILAGESSLDGAIREVKEEIGINLFKFNGKMIKSERRDAYNDFYDVWLFDQSFEITETVLQEDEVSDIKWVTKFELANMYDSKNIVPTLDYFRFVF</sequence>
<gene>
    <name evidence="3" type="ORF">CWD94_10360</name>
</gene>
<dbReference type="InterPro" id="IPR000086">
    <property type="entry name" value="NUDIX_hydrolase_dom"/>
</dbReference>
<reference evidence="3 4" key="1">
    <citation type="submission" date="2017-11" db="EMBL/GenBank/DDBJ databases">
        <title>Bacterial isolate from king chilli rhizosphere.</title>
        <authorList>
            <person name="Takhelmayum P."/>
            <person name="Sarangthem I."/>
        </authorList>
    </citation>
    <scope>NUCLEOTIDE SEQUENCE [LARGE SCALE GENOMIC DNA]</scope>
    <source>
        <strain evidence="4">t26</strain>
    </source>
</reference>
<proteinExistence type="predicted"/>
<dbReference type="RefSeq" id="WP_100542990.1">
    <property type="nucleotide sequence ID" value="NZ_CP158849.1"/>
</dbReference>
<dbReference type="EMBL" id="PHQY01000587">
    <property type="protein sequence ID" value="PJO43845.1"/>
    <property type="molecule type" value="Genomic_DNA"/>
</dbReference>
<comment type="caution">
    <text evidence="3">The sequence shown here is derived from an EMBL/GenBank/DDBJ whole genome shotgun (WGS) entry which is preliminary data.</text>
</comment>
<keyword evidence="1" id="KW-0378">Hydrolase</keyword>
<dbReference type="InterPro" id="IPR015797">
    <property type="entry name" value="NUDIX_hydrolase-like_dom_sf"/>
</dbReference>
<feature type="domain" description="Nudix hydrolase" evidence="2">
    <location>
        <begin position="28"/>
        <end position="157"/>
    </location>
</feature>